<dbReference type="Pfam" id="PF06013">
    <property type="entry name" value="WXG100"/>
    <property type="match status" value="1"/>
</dbReference>
<evidence type="ECO:0000313" key="2">
    <source>
        <dbReference type="EMBL" id="VDM88898.1"/>
    </source>
</evidence>
<dbReference type="NCBIfam" id="TIGR03930">
    <property type="entry name" value="WXG100_ESAT6"/>
    <property type="match status" value="1"/>
</dbReference>
<reference evidence="3" key="1">
    <citation type="submission" date="2018-02" db="EMBL/GenBank/DDBJ databases">
        <authorList>
            <person name="Seth-Smith MB H."/>
            <person name="Seth-Smith H."/>
        </authorList>
    </citation>
    <scope>NUCLEOTIDE SEQUENCE [LARGE SCALE GENOMIC DNA]</scope>
</reference>
<dbReference type="SUPFAM" id="SSF140453">
    <property type="entry name" value="EsxAB dimer-like"/>
    <property type="match status" value="1"/>
</dbReference>
<comment type="similarity">
    <text evidence="1">Belongs to the WXG100 family.</text>
</comment>
<evidence type="ECO:0000313" key="3">
    <source>
        <dbReference type="Proteomes" id="UP000269998"/>
    </source>
</evidence>
<accession>A0A3S4BFN0</accession>
<dbReference type="OrthoDB" id="4739539at2"/>
<dbReference type="KEGG" id="mbai:MB901379_02464"/>
<dbReference type="InterPro" id="IPR036689">
    <property type="entry name" value="ESAT-6-like_sf"/>
</dbReference>
<dbReference type="Gene3D" id="1.10.287.1060">
    <property type="entry name" value="ESAT-6-like"/>
    <property type="match status" value="1"/>
</dbReference>
<sequence>MTARFMTDPHAMRDMAGRFEMHAQTVEDEARRMWASSQNIAGAGWSGLASATSLDTMGQMNTAFRNIVNMLHGVRDGLVRDANHYETQEQASQQILGS</sequence>
<dbReference type="RefSeq" id="WP_158016880.1">
    <property type="nucleotide sequence ID" value="NZ_CBCSKE010000056.1"/>
</dbReference>
<dbReference type="EMBL" id="LR130759">
    <property type="protein sequence ID" value="VDM88898.1"/>
    <property type="molecule type" value="Genomic_DNA"/>
</dbReference>
<evidence type="ECO:0000256" key="1">
    <source>
        <dbReference type="RuleBase" id="RU362001"/>
    </source>
</evidence>
<dbReference type="InterPro" id="IPR010310">
    <property type="entry name" value="T7SS_ESAT-6-like"/>
</dbReference>
<proteinExistence type="inferred from homology"/>
<name>A0A3S4BFN0_9MYCO</name>
<organism evidence="2 3">
    <name type="scientific">Mycobacterium basiliense</name>
    <dbReference type="NCBI Taxonomy" id="2094119"/>
    <lineage>
        <taxon>Bacteria</taxon>
        <taxon>Bacillati</taxon>
        <taxon>Actinomycetota</taxon>
        <taxon>Actinomycetes</taxon>
        <taxon>Mycobacteriales</taxon>
        <taxon>Mycobacteriaceae</taxon>
        <taxon>Mycobacterium</taxon>
    </lineage>
</organism>
<dbReference type="Proteomes" id="UP000269998">
    <property type="component" value="Chromosome"/>
</dbReference>
<keyword evidence="3" id="KW-1185">Reference proteome</keyword>
<gene>
    <name evidence="2" type="ORF">MB901379_02464</name>
</gene>
<protein>
    <recommendedName>
        <fullName evidence="1">ESAT-6-like protein</fullName>
    </recommendedName>
</protein>
<dbReference type="AlphaFoldDB" id="A0A3S4BFN0"/>